<comment type="caution">
    <text evidence="1">The sequence shown here is derived from an EMBL/GenBank/DDBJ whole genome shotgun (WGS) entry which is preliminary data.</text>
</comment>
<organism evidence="1 2">
    <name type="scientific">Methylomonas subterranea</name>
    <dbReference type="NCBI Taxonomy" id="2952225"/>
    <lineage>
        <taxon>Bacteria</taxon>
        <taxon>Pseudomonadati</taxon>
        <taxon>Pseudomonadota</taxon>
        <taxon>Gammaproteobacteria</taxon>
        <taxon>Methylococcales</taxon>
        <taxon>Methylococcaceae</taxon>
        <taxon>Methylomonas</taxon>
    </lineage>
</organism>
<dbReference type="EMBL" id="JANIBJ010000045">
    <property type="protein sequence ID" value="MCQ8106041.1"/>
    <property type="molecule type" value="Genomic_DNA"/>
</dbReference>
<name>A0ABT1TKN7_9GAMM</name>
<protein>
    <submittedName>
        <fullName evidence="1">Uncharacterized protein</fullName>
    </submittedName>
</protein>
<sequence length="76" mass="8166">MPGERISGPTANRDQVIAECITFNRFFRKTSRSCHGGGLLFAANKLHGTGGALSALDGRPPFLPKHLLADNLGFRS</sequence>
<dbReference type="RefSeq" id="WP_256604092.1">
    <property type="nucleotide sequence ID" value="NZ_JANIBJ010000045.1"/>
</dbReference>
<reference evidence="1 2" key="1">
    <citation type="submission" date="2022-07" db="EMBL/GenBank/DDBJ databases">
        <title>Methylomonas rivi sp. nov., Methylomonas rosea sp. nov., Methylomonas aureus sp. nov. and Methylomonas subterranea sp. nov., four novel methanotrophs isolated from a freshwater creek and the deep terrestrial subsurface.</title>
        <authorList>
            <person name="Abin C."/>
            <person name="Sankaranarayanan K."/>
            <person name="Garner C."/>
            <person name="Sindelar R."/>
            <person name="Kotary K."/>
            <person name="Garner R."/>
            <person name="Barclay S."/>
            <person name="Lawson P."/>
            <person name="Krumholz L."/>
        </authorList>
    </citation>
    <scope>NUCLEOTIDE SEQUENCE [LARGE SCALE GENOMIC DNA]</scope>
    <source>
        <strain evidence="1 2">SURF-2</strain>
    </source>
</reference>
<accession>A0ABT1TKN7</accession>
<keyword evidence="2" id="KW-1185">Reference proteome</keyword>
<evidence type="ECO:0000313" key="2">
    <source>
        <dbReference type="Proteomes" id="UP001524499"/>
    </source>
</evidence>
<gene>
    <name evidence="1" type="ORF">NP590_18170</name>
</gene>
<dbReference type="Proteomes" id="UP001524499">
    <property type="component" value="Unassembled WGS sequence"/>
</dbReference>
<evidence type="ECO:0000313" key="1">
    <source>
        <dbReference type="EMBL" id="MCQ8106041.1"/>
    </source>
</evidence>
<proteinExistence type="predicted"/>